<dbReference type="SUPFAM" id="SSF52954">
    <property type="entry name" value="Class II aaRS ABD-related"/>
    <property type="match status" value="1"/>
</dbReference>
<evidence type="ECO:0000313" key="9">
    <source>
        <dbReference type="Proteomes" id="UP000248132"/>
    </source>
</evidence>
<dbReference type="Pfam" id="PF04073">
    <property type="entry name" value="tRNA_edit"/>
    <property type="match status" value="1"/>
</dbReference>
<organism evidence="8 9">
    <name type="scientific">Ruminiclostridium sufflavum DSM 19573</name>
    <dbReference type="NCBI Taxonomy" id="1121337"/>
    <lineage>
        <taxon>Bacteria</taxon>
        <taxon>Bacillati</taxon>
        <taxon>Bacillota</taxon>
        <taxon>Clostridia</taxon>
        <taxon>Eubacteriales</taxon>
        <taxon>Oscillospiraceae</taxon>
        <taxon>Ruminiclostridium</taxon>
    </lineage>
</organism>
<keyword evidence="1" id="KW-0963">Cytoplasm</keyword>
<evidence type="ECO:0000259" key="6">
    <source>
        <dbReference type="Pfam" id="PF03129"/>
    </source>
</evidence>
<dbReference type="GO" id="GO:0002161">
    <property type="term" value="F:aminoacyl-tRNA deacylase activity"/>
    <property type="evidence" value="ECO:0007669"/>
    <property type="project" value="InterPro"/>
</dbReference>
<proteinExistence type="predicted"/>
<dbReference type="Gene3D" id="3.40.50.800">
    <property type="entry name" value="Anticodon-binding domain"/>
    <property type="match status" value="1"/>
</dbReference>
<evidence type="ECO:0000259" key="7">
    <source>
        <dbReference type="Pfam" id="PF04073"/>
    </source>
</evidence>
<dbReference type="NCBIfam" id="TIGR00409">
    <property type="entry name" value="proS_fam_II"/>
    <property type="match status" value="1"/>
</dbReference>
<dbReference type="Pfam" id="PF00587">
    <property type="entry name" value="tRNA-synt_2b"/>
    <property type="match status" value="1"/>
</dbReference>
<dbReference type="Gene3D" id="3.90.960.10">
    <property type="entry name" value="YbaK/aminoacyl-tRNA synthetase-associated domain"/>
    <property type="match status" value="1"/>
</dbReference>
<dbReference type="PANTHER" id="PTHR42753:SF2">
    <property type="entry name" value="PROLINE--TRNA LIGASE"/>
    <property type="match status" value="1"/>
</dbReference>
<dbReference type="InterPro" id="IPR004500">
    <property type="entry name" value="Pro-tRNA-synth_IIa_bac-type"/>
</dbReference>
<feature type="domain" description="Anticodon-binding" evidence="6">
    <location>
        <begin position="466"/>
        <end position="556"/>
    </location>
</feature>
<accession>A0A318XRC4</accession>
<evidence type="ECO:0000256" key="3">
    <source>
        <dbReference type="ARBA" id="ARBA00023146"/>
    </source>
</evidence>
<dbReference type="InterPro" id="IPR007214">
    <property type="entry name" value="YbaK/aa-tRNA-synth-assoc-dom"/>
</dbReference>
<reference evidence="8 9" key="1">
    <citation type="submission" date="2018-06" db="EMBL/GenBank/DDBJ databases">
        <title>Genomic Encyclopedia of Type Strains, Phase I: the one thousand microbial genomes (KMG-I) project.</title>
        <authorList>
            <person name="Kyrpides N."/>
        </authorList>
    </citation>
    <scope>NUCLEOTIDE SEQUENCE [LARGE SCALE GENOMIC DNA]</scope>
    <source>
        <strain evidence="8 9">DSM 19573</strain>
    </source>
</reference>
<dbReference type="Pfam" id="PF03129">
    <property type="entry name" value="HGTP_anticodon"/>
    <property type="match status" value="1"/>
</dbReference>
<dbReference type="GO" id="GO:0016740">
    <property type="term" value="F:transferase activity"/>
    <property type="evidence" value="ECO:0007669"/>
    <property type="project" value="UniProtKB-ARBA"/>
</dbReference>
<dbReference type="OrthoDB" id="9809052at2"/>
<dbReference type="InterPro" id="IPR045864">
    <property type="entry name" value="aa-tRNA-synth_II/BPL/LPL"/>
</dbReference>
<dbReference type="GO" id="GO:0004827">
    <property type="term" value="F:proline-tRNA ligase activity"/>
    <property type="evidence" value="ECO:0007669"/>
    <property type="project" value="UniProtKB-UniRule"/>
</dbReference>
<dbReference type="GO" id="GO:0005524">
    <property type="term" value="F:ATP binding"/>
    <property type="evidence" value="ECO:0007669"/>
    <property type="project" value="UniProtKB-KW"/>
</dbReference>
<evidence type="ECO:0000256" key="4">
    <source>
        <dbReference type="NCBIfam" id="TIGR00409"/>
    </source>
</evidence>
<dbReference type="GO" id="GO:0006433">
    <property type="term" value="P:prolyl-tRNA aminoacylation"/>
    <property type="evidence" value="ECO:0007669"/>
    <property type="project" value="UniProtKB-UniRule"/>
</dbReference>
<dbReference type="CDD" id="cd00861">
    <property type="entry name" value="ProRS_anticodon_short"/>
    <property type="match status" value="1"/>
</dbReference>
<comment type="caution">
    <text evidence="8">The sequence shown here is derived from an EMBL/GenBank/DDBJ whole genome shotgun (WGS) entry which is preliminary data.</text>
</comment>
<evidence type="ECO:0000256" key="1">
    <source>
        <dbReference type="ARBA" id="ARBA00022490"/>
    </source>
</evidence>
<dbReference type="EMBL" id="QKMR01000001">
    <property type="protein sequence ID" value="PYG90199.1"/>
    <property type="molecule type" value="Genomic_DNA"/>
</dbReference>
<gene>
    <name evidence="8" type="ORF">LY28_00079</name>
</gene>
<dbReference type="GO" id="GO:0005829">
    <property type="term" value="C:cytosol"/>
    <property type="evidence" value="ECO:0007669"/>
    <property type="project" value="TreeGrafter"/>
</dbReference>
<dbReference type="Gene3D" id="3.30.930.10">
    <property type="entry name" value="Bira Bifunctional Protein, Domain 2"/>
    <property type="match status" value="2"/>
</dbReference>
<protein>
    <recommendedName>
        <fullName evidence="4">Proline--tRNA ligase</fullName>
        <ecNumber evidence="4">6.1.1.15</ecNumber>
    </recommendedName>
</protein>
<dbReference type="EC" id="6.1.1.15" evidence="4"/>
<sequence>MKVKNLIGERFKERPADCVTDSHAFMVRGGYIKNVSNGVYSLYTPANRIKRKIENIIREEMENIGAQEVLLPEVSTGSCDNADKPLSENADCSVSPVTPGLTKEGTAVHLVREYGQSYAKYPFVIYQFKTEFCDKARPGAGLLGAHQFTSNNAYSFHASQQELEEHYEKCREAYDRIFSRCGIPEAVTVESYIRAEEECISHKYMLLTPAGEASVAVCGECGYRADMDSAESVTANAIGIPIGDLEEIYTPDLSTIEDIINFVKVPAENTCKAVVYQKNRDDKYIIAFLRGDLEVNEYKLTKAVGEGIRPALITEESGISPGFIGPIGLPPNTEVIFDRSLRETEYLVAGANKADMHIKGLNIRRDYGEAVFCDIAKIIDGGICPRCGKKAISVCRGIELGRISQAGTSFTKALEMQYTDVNGESRYPVMGCYGIGIEKLAASACEVCHDEYGPVWPAAIAPWEVQLCCIRADDEETGTYGEALYRRLLREGIEVLYDDRNIRAGAMFADADLLGVPIRIIVSPRNIKENLFEINSRDKKISLKVGEEKIIDEVKRIIKAIPIN</sequence>
<dbReference type="InterPro" id="IPR044140">
    <property type="entry name" value="ProRS_anticodon_short"/>
</dbReference>
<dbReference type="SUPFAM" id="SSF55681">
    <property type="entry name" value="Class II aaRS and biotin synthetases"/>
    <property type="match status" value="1"/>
</dbReference>
<evidence type="ECO:0000259" key="5">
    <source>
        <dbReference type="Pfam" id="PF00587"/>
    </source>
</evidence>
<dbReference type="Proteomes" id="UP000248132">
    <property type="component" value="Unassembled WGS sequence"/>
</dbReference>
<dbReference type="CDD" id="cd04334">
    <property type="entry name" value="ProRS-INS"/>
    <property type="match status" value="1"/>
</dbReference>
<evidence type="ECO:0000256" key="2">
    <source>
        <dbReference type="ARBA" id="ARBA00022840"/>
    </source>
</evidence>
<dbReference type="PANTHER" id="PTHR42753">
    <property type="entry name" value="MITOCHONDRIAL RIBOSOME PROTEIN L39/PROLYL-TRNA LIGASE FAMILY MEMBER"/>
    <property type="match status" value="1"/>
</dbReference>
<dbReference type="GO" id="GO:0140096">
    <property type="term" value="F:catalytic activity, acting on a protein"/>
    <property type="evidence" value="ECO:0007669"/>
    <property type="project" value="UniProtKB-ARBA"/>
</dbReference>
<dbReference type="RefSeq" id="WP_110460178.1">
    <property type="nucleotide sequence ID" value="NZ_QKMR01000001.1"/>
</dbReference>
<dbReference type="SUPFAM" id="SSF55826">
    <property type="entry name" value="YbaK/ProRS associated domain"/>
    <property type="match status" value="1"/>
</dbReference>
<keyword evidence="9" id="KW-1185">Reference proteome</keyword>
<evidence type="ECO:0000313" key="8">
    <source>
        <dbReference type="EMBL" id="PYG90199.1"/>
    </source>
</evidence>
<feature type="domain" description="YbaK/aminoacyl-tRNA synthetase-associated" evidence="7">
    <location>
        <begin position="250"/>
        <end position="359"/>
    </location>
</feature>
<dbReference type="AlphaFoldDB" id="A0A318XRC4"/>
<dbReference type="InterPro" id="IPR002314">
    <property type="entry name" value="aa-tRNA-synt_IIb"/>
</dbReference>
<dbReference type="InterPro" id="IPR036621">
    <property type="entry name" value="Anticodon-bd_dom_sf"/>
</dbReference>
<feature type="domain" description="Aminoacyl-tRNA synthetase class II (G/ P/ S/T)" evidence="5">
    <location>
        <begin position="102"/>
        <end position="445"/>
    </location>
</feature>
<keyword evidence="2" id="KW-0547">Nucleotide-binding</keyword>
<dbReference type="InterPro" id="IPR050062">
    <property type="entry name" value="Pro-tRNA_synthetase"/>
</dbReference>
<name>A0A318XRC4_9FIRM</name>
<keyword evidence="3 8" id="KW-0030">Aminoacyl-tRNA synthetase</keyword>
<dbReference type="InterPro" id="IPR036754">
    <property type="entry name" value="YbaK/aa-tRNA-synt-asso_dom_sf"/>
</dbReference>
<keyword evidence="2" id="KW-0067">ATP-binding</keyword>
<keyword evidence="3 8" id="KW-0436">Ligase</keyword>
<dbReference type="InterPro" id="IPR004154">
    <property type="entry name" value="Anticodon-bd"/>
</dbReference>